<dbReference type="PANTHER" id="PTHR46741:SF2">
    <property type="entry name" value="RIBOSOMAL PROTEIN L34AE"/>
    <property type="match status" value="1"/>
</dbReference>
<evidence type="ECO:0000313" key="1">
    <source>
        <dbReference type="EMBL" id="MBW95245.1"/>
    </source>
</evidence>
<proteinExistence type="predicted"/>
<accession>A0A2P2JP49</accession>
<organism evidence="1">
    <name type="scientific">Rhizophora mucronata</name>
    <name type="common">Asiatic mangrove</name>
    <dbReference type="NCBI Taxonomy" id="61149"/>
    <lineage>
        <taxon>Eukaryota</taxon>
        <taxon>Viridiplantae</taxon>
        <taxon>Streptophyta</taxon>
        <taxon>Embryophyta</taxon>
        <taxon>Tracheophyta</taxon>
        <taxon>Spermatophyta</taxon>
        <taxon>Magnoliopsida</taxon>
        <taxon>eudicotyledons</taxon>
        <taxon>Gunneridae</taxon>
        <taxon>Pentapetalae</taxon>
        <taxon>rosids</taxon>
        <taxon>fabids</taxon>
        <taxon>Malpighiales</taxon>
        <taxon>Rhizophoraceae</taxon>
        <taxon>Rhizophora</taxon>
    </lineage>
</organism>
<protein>
    <submittedName>
        <fullName evidence="1">Uncharacterized protein LOC103330001</fullName>
    </submittedName>
</protein>
<name>A0A2P2JP49_RHIMU</name>
<reference evidence="1" key="1">
    <citation type="submission" date="2018-02" db="EMBL/GenBank/DDBJ databases">
        <title>Rhizophora mucronata_Transcriptome.</title>
        <authorList>
            <person name="Meera S.P."/>
            <person name="Sreeshan A."/>
            <person name="Augustine A."/>
        </authorList>
    </citation>
    <scope>NUCLEOTIDE SEQUENCE</scope>
    <source>
        <tissue evidence="1">Leaf</tissue>
    </source>
</reference>
<dbReference type="AlphaFoldDB" id="A0A2P2JP49"/>
<dbReference type="EMBL" id="GGEC01014762">
    <property type="protein sequence ID" value="MBW95245.1"/>
    <property type="molecule type" value="Transcribed_RNA"/>
</dbReference>
<dbReference type="PANTHER" id="PTHR46741">
    <property type="entry name" value="OS09G0413600 PROTEIN"/>
    <property type="match status" value="1"/>
</dbReference>
<dbReference type="Pfam" id="PF07891">
    <property type="entry name" value="DUF1666"/>
    <property type="match status" value="1"/>
</dbReference>
<dbReference type="InterPro" id="IPR012870">
    <property type="entry name" value="DUF1666"/>
</dbReference>
<sequence>MHQYNEVACEFQQFQVLLQRFIEHEPFEGPRVQNYTRKRCIMGNLLQVPVSREDSSKDKKVRREGEDSNVITSDMLVEIIEESIRIFWEFVRADKDAHDVVRKGSRGIQTEPTQLELLAEVRTSLQKVSFKLNVPQNCC</sequence>